<name>A0A0T7G1K6_NEOGA</name>
<dbReference type="EMBL" id="CCRH01000027">
    <property type="protein sequence ID" value="CDZ41061.1"/>
    <property type="molecule type" value="Genomic_DNA"/>
</dbReference>
<dbReference type="GO" id="GO:0016491">
    <property type="term" value="F:oxidoreductase activity"/>
    <property type="evidence" value="ECO:0007669"/>
    <property type="project" value="InterPro"/>
</dbReference>
<dbReference type="SUPFAM" id="SSF69336">
    <property type="entry name" value="Alpha subunit of glutamate synthase, C-terminal domain"/>
    <property type="match status" value="1"/>
</dbReference>
<organism evidence="1 2">
    <name type="scientific">Neorhizobium galegae bv. officinalis</name>
    <dbReference type="NCBI Taxonomy" id="323656"/>
    <lineage>
        <taxon>Bacteria</taxon>
        <taxon>Pseudomonadati</taxon>
        <taxon>Pseudomonadota</taxon>
        <taxon>Alphaproteobacteria</taxon>
        <taxon>Hyphomicrobiales</taxon>
        <taxon>Rhizobiaceae</taxon>
        <taxon>Rhizobium/Agrobacterium group</taxon>
        <taxon>Neorhizobium</taxon>
    </lineage>
</organism>
<dbReference type="AlphaFoldDB" id="A0A0T7G1K6"/>
<gene>
    <name evidence="1" type="ORF">NGAL_HAMBI1145_56970</name>
</gene>
<protein>
    <submittedName>
        <fullName evidence="1">Glutamate synthase, large subunit</fullName>
    </submittedName>
</protein>
<dbReference type="Gene3D" id="2.160.20.60">
    <property type="entry name" value="Glutamate synthase, alpha subunit, C-terminal domain"/>
    <property type="match status" value="1"/>
</dbReference>
<proteinExistence type="predicted"/>
<accession>A0A0T7G1K6</accession>
<evidence type="ECO:0000313" key="2">
    <source>
        <dbReference type="Proteomes" id="UP000046176"/>
    </source>
</evidence>
<sequence length="69" mass="8594">DDLMHKGRVDVSEDMTRHDEERLYQWISNHLHYTGSNRAKEILDRWSEYRPKFRKVMPVEYRRSLLRMD</sequence>
<dbReference type="Proteomes" id="UP000046176">
    <property type="component" value="Unassembled WGS sequence"/>
</dbReference>
<dbReference type="InterPro" id="IPR036485">
    <property type="entry name" value="Glu_synth_asu_C_sf"/>
</dbReference>
<reference evidence="1 2" key="1">
    <citation type="submission" date="2014-08" db="EMBL/GenBank/DDBJ databases">
        <authorList>
            <person name="Chen Y.-H."/>
        </authorList>
    </citation>
    <scope>NUCLEOTIDE SEQUENCE [LARGE SCALE GENOMIC DNA]</scope>
</reference>
<evidence type="ECO:0000313" key="1">
    <source>
        <dbReference type="EMBL" id="CDZ41061.1"/>
    </source>
</evidence>
<dbReference type="RefSeq" id="WP_046669484.1">
    <property type="nucleotide sequence ID" value="NZ_CCRH01000027.1"/>
</dbReference>
<feature type="non-terminal residue" evidence="1">
    <location>
        <position position="1"/>
    </location>
</feature>